<proteinExistence type="predicted"/>
<organism evidence="2 3">
    <name type="scientific">Hyaloscypha variabilis (strain UAMH 11265 / GT02V1 / F)</name>
    <name type="common">Meliniomyces variabilis</name>
    <dbReference type="NCBI Taxonomy" id="1149755"/>
    <lineage>
        <taxon>Eukaryota</taxon>
        <taxon>Fungi</taxon>
        <taxon>Dikarya</taxon>
        <taxon>Ascomycota</taxon>
        <taxon>Pezizomycotina</taxon>
        <taxon>Leotiomycetes</taxon>
        <taxon>Helotiales</taxon>
        <taxon>Hyaloscyphaceae</taxon>
        <taxon>Hyaloscypha</taxon>
        <taxon>Hyaloscypha variabilis</taxon>
    </lineage>
</organism>
<feature type="region of interest" description="Disordered" evidence="1">
    <location>
        <begin position="98"/>
        <end position="124"/>
    </location>
</feature>
<dbReference type="EMBL" id="KZ613942">
    <property type="protein sequence ID" value="PMD42887.1"/>
    <property type="molecule type" value="Genomic_DNA"/>
</dbReference>
<evidence type="ECO:0000313" key="3">
    <source>
        <dbReference type="Proteomes" id="UP000235786"/>
    </source>
</evidence>
<dbReference type="STRING" id="1149755.A0A2J6RWJ9"/>
<accession>A0A2J6RWJ9</accession>
<dbReference type="GO" id="GO:0015031">
    <property type="term" value="P:protein transport"/>
    <property type="evidence" value="ECO:0007669"/>
    <property type="project" value="TreeGrafter"/>
</dbReference>
<dbReference type="Proteomes" id="UP000235786">
    <property type="component" value="Unassembled WGS sequence"/>
</dbReference>
<reference evidence="2 3" key="1">
    <citation type="submission" date="2016-04" db="EMBL/GenBank/DDBJ databases">
        <title>A degradative enzymes factory behind the ericoid mycorrhizal symbiosis.</title>
        <authorList>
            <consortium name="DOE Joint Genome Institute"/>
            <person name="Martino E."/>
            <person name="Morin E."/>
            <person name="Grelet G."/>
            <person name="Kuo A."/>
            <person name="Kohler A."/>
            <person name="Daghino S."/>
            <person name="Barry K."/>
            <person name="Choi C."/>
            <person name="Cichocki N."/>
            <person name="Clum A."/>
            <person name="Copeland A."/>
            <person name="Hainaut M."/>
            <person name="Haridas S."/>
            <person name="Labutti K."/>
            <person name="Lindquist E."/>
            <person name="Lipzen A."/>
            <person name="Khouja H.-R."/>
            <person name="Murat C."/>
            <person name="Ohm R."/>
            <person name="Olson A."/>
            <person name="Spatafora J."/>
            <person name="Veneault-Fourrey C."/>
            <person name="Henrissat B."/>
            <person name="Grigoriev I."/>
            <person name="Martin F."/>
            <person name="Perotto S."/>
        </authorList>
    </citation>
    <scope>NUCLEOTIDE SEQUENCE [LARGE SCALE GENOMIC DNA]</scope>
    <source>
        <strain evidence="2 3">F</strain>
    </source>
</reference>
<evidence type="ECO:0000313" key="2">
    <source>
        <dbReference type="EMBL" id="PMD42887.1"/>
    </source>
</evidence>
<gene>
    <name evidence="2" type="ORF">L207DRAFT_287901</name>
</gene>
<sequence length="157" mass="17994">MDQVIGILQMVPNQLNTWYNNFTRNAVHMWDDMTLLKYIRLIAIVGAYALLRPYIMKWGEKLQAKEYEKVLDPYEMATADAKAKDLISPNQLRGAGGKVAELADSDSEEGESTVPDVKWGKKARQRQRAVIKKAEEEEELKDIQEFLVDYTPGEDGW</sequence>
<dbReference type="PANTHER" id="PTHR28199:SF1">
    <property type="entry name" value="PROCESSING OF GAS1 AND ALP PROTEIN 2"/>
    <property type="match status" value="1"/>
</dbReference>
<protein>
    <submittedName>
        <fullName evidence="2">DUF1531-domain-containing protein</fullName>
    </submittedName>
</protein>
<name>A0A2J6RWJ9_HYAVF</name>
<keyword evidence="3" id="KW-1185">Reference proteome</keyword>
<dbReference type="Pfam" id="PF07543">
    <property type="entry name" value="PGA2"/>
    <property type="match status" value="1"/>
</dbReference>
<dbReference type="InterPro" id="IPR011431">
    <property type="entry name" value="Trafficking_Pga2"/>
</dbReference>
<dbReference type="AlphaFoldDB" id="A0A2J6RWJ9"/>
<evidence type="ECO:0000256" key="1">
    <source>
        <dbReference type="SAM" id="MobiDB-lite"/>
    </source>
</evidence>
<dbReference type="OrthoDB" id="4227028at2759"/>
<dbReference type="PANTHER" id="PTHR28199">
    <property type="entry name" value="PROCESSING OF GAS1 AND ALP PROTEIN 2"/>
    <property type="match status" value="1"/>
</dbReference>